<comment type="caution">
    <text evidence="1">The sequence shown here is derived from an EMBL/GenBank/DDBJ whole genome shotgun (WGS) entry which is preliminary data.</text>
</comment>
<dbReference type="Proteomes" id="UP001320706">
    <property type="component" value="Unassembled WGS sequence"/>
</dbReference>
<evidence type="ECO:0000313" key="2">
    <source>
        <dbReference type="Proteomes" id="UP001320706"/>
    </source>
</evidence>
<sequence>MDTKEKDTYGEVVLADRTFSHDVQSQPQDIDDHNLKVDQDSIPPTPQLASHPSDPLNWPKWQRTYVVLTVSVLGFMNQLGSALINPAFVQMSRDLSITVPQASYCTTTFILFSGLTSMFAVPYTNVYGRRILYLVFGLVGIAAQFGSGAAASYGGVVAGRVFYGIGGSIPLGIGAATICDLFPQGERGLYMGVYTLCVNNGPHIAPIIGGYIALNLSWRWCFYVPGIASAGLWVVMFFTFRETLFSRGLDGADKKRETRTRAGVRKLWFQGKILARPIRLRAFVTPYRMCRYWAVSLPSMYWMTANTYGSALFAVTGSHIASSLYSFNVAQTGLLMGLPLTIGCMVGEATAGWVSDGILNAYARRHGGDRGVFAFNVGFYALPFGEGKGYNVAFPVLAMINAITILPLVWLWFNGERIRERQGSPRMHEDL</sequence>
<keyword evidence="2" id="KW-1185">Reference proteome</keyword>
<evidence type="ECO:0000313" key="1">
    <source>
        <dbReference type="EMBL" id="KAK8203566.1"/>
    </source>
</evidence>
<gene>
    <name evidence="1" type="ORF">M8818_005213</name>
</gene>
<name>A0ACC3SB90_9PEZI</name>
<reference evidence="1" key="1">
    <citation type="submission" date="2024-02" db="EMBL/GenBank/DDBJ databases">
        <title>Metagenome Assembled Genome of Zalaria obscura JY119.</title>
        <authorList>
            <person name="Vighnesh L."/>
            <person name="Jagadeeshwari U."/>
            <person name="Venkata Ramana C."/>
            <person name="Sasikala C."/>
        </authorList>
    </citation>
    <scope>NUCLEOTIDE SEQUENCE</scope>
    <source>
        <strain evidence="1">JY119</strain>
    </source>
</reference>
<organism evidence="1 2">
    <name type="scientific">Zalaria obscura</name>
    <dbReference type="NCBI Taxonomy" id="2024903"/>
    <lineage>
        <taxon>Eukaryota</taxon>
        <taxon>Fungi</taxon>
        <taxon>Dikarya</taxon>
        <taxon>Ascomycota</taxon>
        <taxon>Pezizomycotina</taxon>
        <taxon>Dothideomycetes</taxon>
        <taxon>Dothideomycetidae</taxon>
        <taxon>Dothideales</taxon>
        <taxon>Zalariaceae</taxon>
        <taxon>Zalaria</taxon>
    </lineage>
</organism>
<accession>A0ACC3SB90</accession>
<protein>
    <submittedName>
        <fullName evidence="1">Uncharacterized protein</fullName>
    </submittedName>
</protein>
<proteinExistence type="predicted"/>
<dbReference type="EMBL" id="JAMKPW020000029">
    <property type="protein sequence ID" value="KAK8203566.1"/>
    <property type="molecule type" value="Genomic_DNA"/>
</dbReference>